<dbReference type="Pfam" id="PF10545">
    <property type="entry name" value="MADF_DNA_bdg"/>
    <property type="match status" value="1"/>
</dbReference>
<name>A0A0J7MXN5_LASNI</name>
<dbReference type="InterPro" id="IPR039353">
    <property type="entry name" value="TF_Adf1"/>
</dbReference>
<proteinExistence type="predicted"/>
<dbReference type="PANTHER" id="PTHR12243">
    <property type="entry name" value="MADF DOMAIN TRANSCRIPTION FACTOR"/>
    <property type="match status" value="1"/>
</dbReference>
<accession>A0A0J7MXN5</accession>
<dbReference type="PANTHER" id="PTHR12243:SF67">
    <property type="entry name" value="COREPRESSOR OF PANGOLIN, ISOFORM A-RELATED"/>
    <property type="match status" value="1"/>
</dbReference>
<evidence type="ECO:0000313" key="3">
    <source>
        <dbReference type="Proteomes" id="UP000036403"/>
    </source>
</evidence>
<keyword evidence="3" id="KW-1185">Reference proteome</keyword>
<evidence type="ECO:0000259" key="1">
    <source>
        <dbReference type="PROSITE" id="PS51029"/>
    </source>
</evidence>
<gene>
    <name evidence="2" type="ORF">RF55_16417</name>
</gene>
<dbReference type="SMART" id="SM00595">
    <property type="entry name" value="MADF"/>
    <property type="match status" value="1"/>
</dbReference>
<dbReference type="GO" id="GO:0005634">
    <property type="term" value="C:nucleus"/>
    <property type="evidence" value="ECO:0007669"/>
    <property type="project" value="TreeGrafter"/>
</dbReference>
<dbReference type="PaxDb" id="67767-A0A0J7MXN5"/>
<dbReference type="AlphaFoldDB" id="A0A0J7MXN5"/>
<comment type="caution">
    <text evidence="2">The sequence shown here is derived from an EMBL/GenBank/DDBJ whole genome shotgun (WGS) entry which is preliminary data.</text>
</comment>
<organism evidence="2 3">
    <name type="scientific">Lasius niger</name>
    <name type="common">Black garden ant</name>
    <dbReference type="NCBI Taxonomy" id="67767"/>
    <lineage>
        <taxon>Eukaryota</taxon>
        <taxon>Metazoa</taxon>
        <taxon>Ecdysozoa</taxon>
        <taxon>Arthropoda</taxon>
        <taxon>Hexapoda</taxon>
        <taxon>Insecta</taxon>
        <taxon>Pterygota</taxon>
        <taxon>Neoptera</taxon>
        <taxon>Endopterygota</taxon>
        <taxon>Hymenoptera</taxon>
        <taxon>Apocrita</taxon>
        <taxon>Aculeata</taxon>
        <taxon>Formicoidea</taxon>
        <taxon>Formicidae</taxon>
        <taxon>Formicinae</taxon>
        <taxon>Lasius</taxon>
        <taxon>Lasius</taxon>
    </lineage>
</organism>
<dbReference type="GO" id="GO:0005667">
    <property type="term" value="C:transcription regulator complex"/>
    <property type="evidence" value="ECO:0007669"/>
    <property type="project" value="TreeGrafter"/>
</dbReference>
<dbReference type="GO" id="GO:0006357">
    <property type="term" value="P:regulation of transcription by RNA polymerase II"/>
    <property type="evidence" value="ECO:0007669"/>
    <property type="project" value="TreeGrafter"/>
</dbReference>
<dbReference type="OrthoDB" id="7701713at2759"/>
<sequence>MDRENAMSTCGVCFGKVINTDIPLHSCLQGYEQFHYDEETSHFYPLTDDNVLIRCKIFDGKKEVVLQNLDDFEKEKTDSSISKKLSNKSRQKATLSFDDEEVLILEVRAREPLWNFQLNIQERNTRITNKLWNEVSQALGGKISAEGAKQKFKSLHDTYRKIIQAENLASGSARKNLDRKWRHYESMDFLRDLCLIKQTVSNMCSVEAEHD</sequence>
<reference evidence="2 3" key="1">
    <citation type="submission" date="2015-04" db="EMBL/GenBank/DDBJ databases">
        <title>Lasius niger genome sequencing.</title>
        <authorList>
            <person name="Konorov E.A."/>
            <person name="Nikitin M.A."/>
            <person name="Kirill M.V."/>
            <person name="Chang P."/>
        </authorList>
    </citation>
    <scope>NUCLEOTIDE SEQUENCE [LARGE SCALE GENOMIC DNA]</scope>
    <source>
        <tissue evidence="2">Whole</tissue>
    </source>
</reference>
<evidence type="ECO:0000313" key="2">
    <source>
        <dbReference type="EMBL" id="KMQ85180.1"/>
    </source>
</evidence>
<protein>
    <recommendedName>
        <fullName evidence="1">MADF domain-containing protein</fullName>
    </recommendedName>
</protein>
<dbReference type="PROSITE" id="PS51029">
    <property type="entry name" value="MADF"/>
    <property type="match status" value="1"/>
</dbReference>
<feature type="domain" description="MADF" evidence="1">
    <location>
        <begin position="102"/>
        <end position="195"/>
    </location>
</feature>
<dbReference type="InterPro" id="IPR006578">
    <property type="entry name" value="MADF-dom"/>
</dbReference>
<dbReference type="Proteomes" id="UP000036403">
    <property type="component" value="Unassembled WGS sequence"/>
</dbReference>
<dbReference type="EMBL" id="LBMM01014438">
    <property type="protein sequence ID" value="KMQ85180.1"/>
    <property type="molecule type" value="Genomic_DNA"/>
</dbReference>